<evidence type="ECO:0000313" key="1">
    <source>
        <dbReference type="EMBL" id="KAH7146085.1"/>
    </source>
</evidence>
<dbReference type="AlphaFoldDB" id="A0A9P9J673"/>
<protein>
    <submittedName>
        <fullName evidence="1">Uncharacterized protein</fullName>
    </submittedName>
</protein>
<organism evidence="1 2">
    <name type="scientific">Dactylonectria macrodidyma</name>
    <dbReference type="NCBI Taxonomy" id="307937"/>
    <lineage>
        <taxon>Eukaryota</taxon>
        <taxon>Fungi</taxon>
        <taxon>Dikarya</taxon>
        <taxon>Ascomycota</taxon>
        <taxon>Pezizomycotina</taxon>
        <taxon>Sordariomycetes</taxon>
        <taxon>Hypocreomycetidae</taxon>
        <taxon>Hypocreales</taxon>
        <taxon>Nectriaceae</taxon>
        <taxon>Dactylonectria</taxon>
    </lineage>
</organism>
<sequence length="357" mass="39252">TVQALIPFAEAESEAESMATPFTSRYHVPIQLSTGPPGTRMDTRVYSPFVDTGTTGIILPATSIPGFTVPTGAERGWQYLTSSKILYAGWWIEKDVYFNVNDPMHTVKSTLKILVVTEQTKCDNWKDNGDTDTCTGVLPSLNPTGFILGIGFGRRGPDQPQAFPDRNPTLKVSTIGGVAVTETTFHRGYQIDRRGITIGLTDENMVPFTIGGQPYAKLRLYLYPGGSGSTLTDWRPLRSCVSIDSSPCVRMPALLDTGVTESYLHMPRSYEGWNFIGSADNKLDAGHVRINFLPPDGPKNEDFSVGDAATIASGVTPDMVFFWTNNNPDSFRVNTGMHVYRKYKVAFDSVKGRVWLA</sequence>
<name>A0A9P9J673_9HYPO</name>
<keyword evidence="2" id="KW-1185">Reference proteome</keyword>
<accession>A0A9P9J673</accession>
<proteinExistence type="predicted"/>
<dbReference type="OrthoDB" id="5081174at2759"/>
<dbReference type="EMBL" id="JAGMUV010000008">
    <property type="protein sequence ID" value="KAH7146085.1"/>
    <property type="molecule type" value="Genomic_DNA"/>
</dbReference>
<feature type="non-terminal residue" evidence="1">
    <location>
        <position position="1"/>
    </location>
</feature>
<reference evidence="1" key="1">
    <citation type="journal article" date="2021" name="Nat. Commun.">
        <title>Genetic determinants of endophytism in the Arabidopsis root mycobiome.</title>
        <authorList>
            <person name="Mesny F."/>
            <person name="Miyauchi S."/>
            <person name="Thiergart T."/>
            <person name="Pickel B."/>
            <person name="Atanasova L."/>
            <person name="Karlsson M."/>
            <person name="Huettel B."/>
            <person name="Barry K.W."/>
            <person name="Haridas S."/>
            <person name="Chen C."/>
            <person name="Bauer D."/>
            <person name="Andreopoulos W."/>
            <person name="Pangilinan J."/>
            <person name="LaButti K."/>
            <person name="Riley R."/>
            <person name="Lipzen A."/>
            <person name="Clum A."/>
            <person name="Drula E."/>
            <person name="Henrissat B."/>
            <person name="Kohler A."/>
            <person name="Grigoriev I.V."/>
            <person name="Martin F.M."/>
            <person name="Hacquard S."/>
        </authorList>
    </citation>
    <scope>NUCLEOTIDE SEQUENCE</scope>
    <source>
        <strain evidence="1">MPI-CAGE-AT-0147</strain>
    </source>
</reference>
<feature type="non-terminal residue" evidence="1">
    <location>
        <position position="357"/>
    </location>
</feature>
<gene>
    <name evidence="1" type="ORF">EDB81DRAFT_618193</name>
</gene>
<dbReference type="Proteomes" id="UP000738349">
    <property type="component" value="Unassembled WGS sequence"/>
</dbReference>
<evidence type="ECO:0000313" key="2">
    <source>
        <dbReference type="Proteomes" id="UP000738349"/>
    </source>
</evidence>
<comment type="caution">
    <text evidence="1">The sequence shown here is derived from an EMBL/GenBank/DDBJ whole genome shotgun (WGS) entry which is preliminary data.</text>
</comment>